<feature type="region of interest" description="Disordered" evidence="1">
    <location>
        <begin position="144"/>
        <end position="174"/>
    </location>
</feature>
<protein>
    <submittedName>
        <fullName evidence="2">Uncharacterized protein</fullName>
    </submittedName>
</protein>
<keyword evidence="3" id="KW-1185">Reference proteome</keyword>
<dbReference type="EMBL" id="PYSW02000006">
    <property type="protein sequence ID" value="KAG2391821.1"/>
    <property type="molecule type" value="Genomic_DNA"/>
</dbReference>
<reference evidence="2 3" key="1">
    <citation type="journal article" date="2018" name="BMC Genomics">
        <title>The genome of Naegleria lovaniensis, the basis for a comparative approach to unravel pathogenicity factors of the human pathogenic amoeba N. fowleri.</title>
        <authorList>
            <person name="Liechti N."/>
            <person name="Schurch N."/>
            <person name="Bruggmann R."/>
            <person name="Wittwer M."/>
        </authorList>
    </citation>
    <scope>NUCLEOTIDE SEQUENCE [LARGE SCALE GENOMIC DNA]</scope>
    <source>
        <strain evidence="2 3">ATCC 30569</strain>
    </source>
</reference>
<organism evidence="2 3">
    <name type="scientific">Naegleria lovaniensis</name>
    <name type="common">Amoeba</name>
    <dbReference type="NCBI Taxonomy" id="51637"/>
    <lineage>
        <taxon>Eukaryota</taxon>
        <taxon>Discoba</taxon>
        <taxon>Heterolobosea</taxon>
        <taxon>Tetramitia</taxon>
        <taxon>Eutetramitia</taxon>
        <taxon>Vahlkampfiidae</taxon>
        <taxon>Naegleria</taxon>
    </lineage>
</organism>
<dbReference type="AlphaFoldDB" id="A0AA88KPT3"/>
<comment type="caution">
    <text evidence="2">The sequence shown here is derived from an EMBL/GenBank/DDBJ whole genome shotgun (WGS) entry which is preliminary data.</text>
</comment>
<accession>A0AA88KPT3</accession>
<evidence type="ECO:0000256" key="1">
    <source>
        <dbReference type="SAM" id="MobiDB-lite"/>
    </source>
</evidence>
<sequence>MPKIRKASRTSNIGLSGAVLVRHERHYYVHSSTFCALKQSHSFFKRITKTSGRKSLDHLQTKRLKQMIANFGAKLKIKSNTKYFSLSMIEFFTFAKAALSTDMDDVRDLFAPFGHQMNETIFDPTYFRAIYDLDFDEMTWRDESDCADTEVDQQEQQQLNSSSNSSTITKQTLDNNQTIGTEILSNTNTTATNDESNLVNQNSTSSIVESCNEDLPLVTTTYDDEDENAYMSDVDSEEETQSLLKSQAQFSEFILKASEQPRRPEFNMALFPNSSKIFENIDLCVNCFWNSPHERHQNILI</sequence>
<evidence type="ECO:0000313" key="3">
    <source>
        <dbReference type="Proteomes" id="UP000816034"/>
    </source>
</evidence>
<dbReference type="GeneID" id="68105759"/>
<gene>
    <name evidence="2" type="ORF">C9374_013306</name>
</gene>
<name>A0AA88KPT3_NAELO</name>
<dbReference type="Proteomes" id="UP000816034">
    <property type="component" value="Unassembled WGS sequence"/>
</dbReference>
<proteinExistence type="predicted"/>
<evidence type="ECO:0000313" key="2">
    <source>
        <dbReference type="EMBL" id="KAG2391821.1"/>
    </source>
</evidence>
<dbReference type="RefSeq" id="XP_044553715.1">
    <property type="nucleotide sequence ID" value="XM_044689168.1"/>
</dbReference>
<feature type="compositionally biased region" description="Low complexity" evidence="1">
    <location>
        <begin position="154"/>
        <end position="166"/>
    </location>
</feature>